<dbReference type="EMBL" id="JASCXX010000012">
    <property type="protein sequence ID" value="MDI6449620.1"/>
    <property type="molecule type" value="Genomic_DNA"/>
</dbReference>
<keyword evidence="3" id="KW-0378">Hydrolase</keyword>
<comment type="similarity">
    <text evidence="1">Belongs to the sulfatase family.</text>
</comment>
<evidence type="ECO:0000256" key="4">
    <source>
        <dbReference type="ARBA" id="ARBA00022837"/>
    </source>
</evidence>
<evidence type="ECO:0000313" key="7">
    <source>
        <dbReference type="Proteomes" id="UP001431776"/>
    </source>
</evidence>
<dbReference type="GO" id="GO:0004065">
    <property type="term" value="F:arylsulfatase activity"/>
    <property type="evidence" value="ECO:0007669"/>
    <property type="project" value="TreeGrafter"/>
</dbReference>
<dbReference type="AlphaFoldDB" id="A0AAW6TYC7"/>
<evidence type="ECO:0000259" key="5">
    <source>
        <dbReference type="Pfam" id="PF00884"/>
    </source>
</evidence>
<protein>
    <submittedName>
        <fullName evidence="6">Sulfatase</fullName>
    </submittedName>
</protein>
<dbReference type="Gene3D" id="3.40.720.10">
    <property type="entry name" value="Alkaline Phosphatase, subunit A"/>
    <property type="match status" value="1"/>
</dbReference>
<comment type="caution">
    <text evidence="6">The sequence shown here is derived from an EMBL/GenBank/DDBJ whole genome shotgun (WGS) entry which is preliminary data.</text>
</comment>
<dbReference type="PANTHER" id="PTHR42693">
    <property type="entry name" value="ARYLSULFATASE FAMILY MEMBER"/>
    <property type="match status" value="1"/>
</dbReference>
<keyword evidence="4" id="KW-0106">Calcium</keyword>
<dbReference type="InterPro" id="IPR024607">
    <property type="entry name" value="Sulfatase_CS"/>
</dbReference>
<gene>
    <name evidence="6" type="ORF">QJ522_11245</name>
</gene>
<sequence>MGAAACSAAVWGRSIGHGPTKKPNILFILADDMGWADVGYHGSIIRTPNIDRLAQEGVRFDRHYVMPTCTPTRVGFLSGRYPSRFGVTSPAYGKIFDDDTITLAQALRDSGYATSIVGKWHMGSPPDHTPLKYGFDTSYGYFHGQIDPYTHHYKTGVPSWHRNDEYLDETGHATDLITDEAVRIVTSKHDKPFFLYLNYSVPHYPLDEPAEWTSMYEDTIAEPSRRLFAASITHMDHGIGRIVEALDEKGLRKNTLIVFVSDNGGQQSWRSDTEYKGRYADKPHTVLGDNRPLRGWKGQVYEGGIRVPALANWPGVLKPGPSETLVHIVDWMPTLCGLVGHKPPRDLRWDGRDVWPAIRGDAKPSERRLLYWKTPNTSAVRSGDWKLILANDGRNAQLYDLASDPYETNDLAARHPARVAELRLAWTKLTAADR</sequence>
<keyword evidence="7" id="KW-1185">Reference proteome</keyword>
<dbReference type="InterPro" id="IPR050738">
    <property type="entry name" value="Sulfatase"/>
</dbReference>
<dbReference type="PANTHER" id="PTHR42693:SF33">
    <property type="entry name" value="ARYLSULFATASE"/>
    <property type="match status" value="1"/>
</dbReference>
<reference evidence="6" key="1">
    <citation type="submission" date="2023-05" db="EMBL/GenBank/DDBJ databases">
        <title>Anaerotaeda fermentans gen. nov., sp. nov., a novel anaerobic planctomycete of the new family within the order Sedimentisphaerales isolated from Taman Peninsula, Russia.</title>
        <authorList>
            <person name="Khomyakova M.A."/>
            <person name="Merkel A.Y."/>
            <person name="Slobodkin A.I."/>
        </authorList>
    </citation>
    <scope>NUCLEOTIDE SEQUENCE</scope>
    <source>
        <strain evidence="6">M17dextr</strain>
    </source>
</reference>
<keyword evidence="2" id="KW-0479">Metal-binding</keyword>
<name>A0AAW6TYC7_9BACT</name>
<dbReference type="InterPro" id="IPR017850">
    <property type="entry name" value="Alkaline_phosphatase_core_sf"/>
</dbReference>
<dbReference type="Pfam" id="PF00884">
    <property type="entry name" value="Sulfatase"/>
    <property type="match status" value="1"/>
</dbReference>
<dbReference type="GO" id="GO:0046872">
    <property type="term" value="F:metal ion binding"/>
    <property type="evidence" value="ECO:0007669"/>
    <property type="project" value="UniProtKB-KW"/>
</dbReference>
<dbReference type="SUPFAM" id="SSF53649">
    <property type="entry name" value="Alkaline phosphatase-like"/>
    <property type="match status" value="1"/>
</dbReference>
<organism evidence="6 7">
    <name type="scientific">Anaerobaca lacustris</name>
    <dbReference type="NCBI Taxonomy" id="3044600"/>
    <lineage>
        <taxon>Bacteria</taxon>
        <taxon>Pseudomonadati</taxon>
        <taxon>Planctomycetota</taxon>
        <taxon>Phycisphaerae</taxon>
        <taxon>Sedimentisphaerales</taxon>
        <taxon>Anaerobacaceae</taxon>
        <taxon>Anaerobaca</taxon>
    </lineage>
</organism>
<proteinExistence type="inferred from homology"/>
<evidence type="ECO:0000256" key="2">
    <source>
        <dbReference type="ARBA" id="ARBA00022723"/>
    </source>
</evidence>
<accession>A0AAW6TYC7</accession>
<dbReference type="RefSeq" id="WP_349245029.1">
    <property type="nucleotide sequence ID" value="NZ_JASCXX010000012.1"/>
</dbReference>
<evidence type="ECO:0000256" key="1">
    <source>
        <dbReference type="ARBA" id="ARBA00008779"/>
    </source>
</evidence>
<feature type="domain" description="Sulfatase N-terminal" evidence="5">
    <location>
        <begin position="23"/>
        <end position="340"/>
    </location>
</feature>
<dbReference type="InterPro" id="IPR000917">
    <property type="entry name" value="Sulfatase_N"/>
</dbReference>
<evidence type="ECO:0000256" key="3">
    <source>
        <dbReference type="ARBA" id="ARBA00022801"/>
    </source>
</evidence>
<dbReference type="PROSITE" id="PS00149">
    <property type="entry name" value="SULFATASE_2"/>
    <property type="match status" value="1"/>
</dbReference>
<dbReference type="Proteomes" id="UP001431776">
    <property type="component" value="Unassembled WGS sequence"/>
</dbReference>
<dbReference type="CDD" id="cd16144">
    <property type="entry name" value="ARS_like"/>
    <property type="match status" value="1"/>
</dbReference>
<dbReference type="Gene3D" id="3.30.1120.10">
    <property type="match status" value="1"/>
</dbReference>
<evidence type="ECO:0000313" key="6">
    <source>
        <dbReference type="EMBL" id="MDI6449620.1"/>
    </source>
</evidence>